<organism evidence="2 5">
    <name type="scientific">Trichinella murrelli</name>
    <dbReference type="NCBI Taxonomy" id="144512"/>
    <lineage>
        <taxon>Eukaryota</taxon>
        <taxon>Metazoa</taxon>
        <taxon>Ecdysozoa</taxon>
        <taxon>Nematoda</taxon>
        <taxon>Enoplea</taxon>
        <taxon>Dorylaimia</taxon>
        <taxon>Trichinellida</taxon>
        <taxon>Trichinellidae</taxon>
        <taxon>Trichinella</taxon>
    </lineage>
</organism>
<dbReference type="EMBL" id="JYDJ01001009">
    <property type="protein sequence ID" value="KRX32876.1"/>
    <property type="molecule type" value="Genomic_DNA"/>
</dbReference>
<sequence length="270" mass="31026">MMLWFLRAIVARAVRNRKGYAVTYDSLVTLISSLSPCNHKSLNYCEYGYLVTRSQCLGDLMLVFMIKIPNPDSSATQFQLRFLDISHPSRPRPDAPDPLYQTGNSTSVRQPSAVIDNQTTEMSEEQNWPKSTRTELLNLRQSHFCSIRRIYHELREKEEALQNVKDPNVRKELESEFEEESASTKRHTIGVMRLIGKLFLWKMTTLTILCEGLMNRVLYVVTAYCFTWWTCGHAAQASAASMIKFVILKLKISTARNKAVFLFIAKNVMV</sequence>
<dbReference type="Proteomes" id="UP000055048">
    <property type="component" value="Unassembled WGS sequence"/>
</dbReference>
<evidence type="ECO:0000313" key="2">
    <source>
        <dbReference type="EMBL" id="KRX32596.1"/>
    </source>
</evidence>
<dbReference type="EMBL" id="JYDJ01000521">
    <property type="protein sequence ID" value="KRX34738.1"/>
    <property type="molecule type" value="Genomic_DNA"/>
</dbReference>
<dbReference type="EMBL" id="JYDJ01001130">
    <property type="protein sequence ID" value="KRX32596.1"/>
    <property type="molecule type" value="Genomic_DNA"/>
</dbReference>
<accession>A0A0V0T0M1</accession>
<dbReference type="STRING" id="144512.A0A0V0T0M1"/>
<feature type="compositionally biased region" description="Polar residues" evidence="1">
    <location>
        <begin position="101"/>
        <end position="110"/>
    </location>
</feature>
<reference evidence="2 5" key="1">
    <citation type="submission" date="2015-01" db="EMBL/GenBank/DDBJ databases">
        <title>Evolution of Trichinella species and genotypes.</title>
        <authorList>
            <person name="Korhonen P.K."/>
            <person name="Edoardo P."/>
            <person name="Giuseppe L.R."/>
            <person name="Gasser R.B."/>
        </authorList>
    </citation>
    <scope>NUCLEOTIDE SEQUENCE [LARGE SCALE GENOMIC DNA]</scope>
    <source>
        <strain evidence="2">ISS417</strain>
    </source>
</reference>
<evidence type="ECO:0000313" key="3">
    <source>
        <dbReference type="EMBL" id="KRX32876.1"/>
    </source>
</evidence>
<dbReference type="Gene3D" id="1.25.40.180">
    <property type="match status" value="1"/>
</dbReference>
<name>A0A0V0T0M1_9BILA</name>
<feature type="region of interest" description="Disordered" evidence="1">
    <location>
        <begin position="87"/>
        <end position="110"/>
    </location>
</feature>
<comment type="caution">
    <text evidence="2">The sequence shown here is derived from an EMBL/GenBank/DDBJ whole genome shotgun (WGS) entry which is preliminary data.</text>
</comment>
<protein>
    <submittedName>
        <fullName evidence="2">Uncharacterized protein</fullName>
    </submittedName>
</protein>
<dbReference type="SUPFAM" id="SSF48371">
    <property type="entry name" value="ARM repeat"/>
    <property type="match status" value="1"/>
</dbReference>
<gene>
    <name evidence="2" type="ORF">T05_3207</name>
    <name evidence="4" type="ORF">T05_6841</name>
    <name evidence="3" type="ORF">T05_7125</name>
</gene>
<keyword evidence="5" id="KW-1185">Reference proteome</keyword>
<evidence type="ECO:0000313" key="4">
    <source>
        <dbReference type="EMBL" id="KRX34738.1"/>
    </source>
</evidence>
<dbReference type="AlphaFoldDB" id="A0A0V0T0M1"/>
<proteinExistence type="predicted"/>
<dbReference type="InterPro" id="IPR016024">
    <property type="entry name" value="ARM-type_fold"/>
</dbReference>
<evidence type="ECO:0000313" key="5">
    <source>
        <dbReference type="Proteomes" id="UP000055048"/>
    </source>
</evidence>
<evidence type="ECO:0000256" key="1">
    <source>
        <dbReference type="SAM" id="MobiDB-lite"/>
    </source>
</evidence>